<comment type="caution">
    <text evidence="5">The sequence shown here is derived from an EMBL/GenBank/DDBJ whole genome shotgun (WGS) entry which is preliminary data.</text>
</comment>
<keyword evidence="1" id="KW-0805">Transcription regulation</keyword>
<evidence type="ECO:0000313" key="6">
    <source>
        <dbReference type="Proteomes" id="UP000287687"/>
    </source>
</evidence>
<reference evidence="5 6" key="1">
    <citation type="submission" date="2019-01" db="EMBL/GenBank/DDBJ databases">
        <title>The draft genome of Rhizobium sp. 24NR.</title>
        <authorList>
            <person name="Liu L."/>
            <person name="Liang L."/>
            <person name="Shi S."/>
            <person name="Xu L."/>
            <person name="Wang X."/>
            <person name="Li L."/>
            <person name="Zhang X."/>
        </authorList>
    </citation>
    <scope>NUCLEOTIDE SEQUENCE [LARGE SCALE GENOMIC DNA]</scope>
    <source>
        <strain evidence="5 6">24NR</strain>
    </source>
</reference>
<dbReference type="EMBL" id="SBIP01000002">
    <property type="protein sequence ID" value="RWX78565.1"/>
    <property type="molecule type" value="Genomic_DNA"/>
</dbReference>
<dbReference type="OrthoDB" id="110167at2"/>
<dbReference type="PANTHER" id="PTHR46796:SF14">
    <property type="entry name" value="TRANSCRIPTIONAL REGULATORY PROTEIN"/>
    <property type="match status" value="1"/>
</dbReference>
<dbReference type="RefSeq" id="WP_128442543.1">
    <property type="nucleotide sequence ID" value="NZ_SBIP01000002.1"/>
</dbReference>
<name>A0A3S3RUN9_9HYPH</name>
<evidence type="ECO:0000256" key="1">
    <source>
        <dbReference type="ARBA" id="ARBA00023015"/>
    </source>
</evidence>
<dbReference type="InterPro" id="IPR020449">
    <property type="entry name" value="Tscrpt_reg_AraC-type_HTH"/>
</dbReference>
<gene>
    <name evidence="5" type="ORF">EPK99_08125</name>
</gene>
<feature type="domain" description="HTH araC/xylS-type" evidence="4">
    <location>
        <begin position="193"/>
        <end position="291"/>
    </location>
</feature>
<protein>
    <submittedName>
        <fullName evidence="5">AraC family transcriptional regulator</fullName>
    </submittedName>
</protein>
<dbReference type="PROSITE" id="PS00041">
    <property type="entry name" value="HTH_ARAC_FAMILY_1"/>
    <property type="match status" value="1"/>
</dbReference>
<keyword evidence="6" id="KW-1185">Reference proteome</keyword>
<dbReference type="PROSITE" id="PS01124">
    <property type="entry name" value="HTH_ARAC_FAMILY_2"/>
    <property type="match status" value="1"/>
</dbReference>
<evidence type="ECO:0000256" key="3">
    <source>
        <dbReference type="ARBA" id="ARBA00023163"/>
    </source>
</evidence>
<evidence type="ECO:0000259" key="4">
    <source>
        <dbReference type="PROSITE" id="PS01124"/>
    </source>
</evidence>
<keyword evidence="2" id="KW-0238">DNA-binding</keyword>
<dbReference type="InterPro" id="IPR050204">
    <property type="entry name" value="AraC_XylS_family_regulators"/>
</dbReference>
<dbReference type="InterPro" id="IPR018060">
    <property type="entry name" value="HTH_AraC"/>
</dbReference>
<evidence type="ECO:0000313" key="5">
    <source>
        <dbReference type="EMBL" id="RWX78565.1"/>
    </source>
</evidence>
<accession>A0A3S3RUN9</accession>
<dbReference type="InterPro" id="IPR018062">
    <property type="entry name" value="HTH_AraC-typ_CS"/>
</dbReference>
<dbReference type="SMART" id="SM00342">
    <property type="entry name" value="HTH_ARAC"/>
    <property type="match status" value="1"/>
</dbReference>
<dbReference type="AlphaFoldDB" id="A0A3S3RUN9"/>
<dbReference type="PRINTS" id="PR00032">
    <property type="entry name" value="HTHARAC"/>
</dbReference>
<dbReference type="GO" id="GO:0003700">
    <property type="term" value="F:DNA-binding transcription factor activity"/>
    <property type="evidence" value="ECO:0007669"/>
    <property type="project" value="InterPro"/>
</dbReference>
<proteinExistence type="predicted"/>
<dbReference type="Gene3D" id="1.10.10.60">
    <property type="entry name" value="Homeodomain-like"/>
    <property type="match status" value="2"/>
</dbReference>
<dbReference type="InterPro" id="IPR009057">
    <property type="entry name" value="Homeodomain-like_sf"/>
</dbReference>
<dbReference type="Proteomes" id="UP000287687">
    <property type="component" value="Unassembled WGS sequence"/>
</dbReference>
<evidence type="ECO:0000256" key="2">
    <source>
        <dbReference type="ARBA" id="ARBA00023125"/>
    </source>
</evidence>
<dbReference type="PANTHER" id="PTHR46796">
    <property type="entry name" value="HTH-TYPE TRANSCRIPTIONAL ACTIVATOR RHAS-RELATED"/>
    <property type="match status" value="1"/>
</dbReference>
<sequence>MTFQPRMNNQIEGFSVVGGLRRRYWNGITADLWDVECASYAGGHYVARDPRLFILLNHRGRGRPAVKRSQDGQGELQDSRQSPICYIPAGMDLWMDIHEVQSVRHLDIHFDADIVSRRLGEELDPQRLRDPRLLFFDQGIMALAELIAAEVANPDPLHDLYGDGLALALLIDVLKMGKSPARKRSALAPWQLRRATAFIEANCLRTIRLEELASLTGLSQSHFSHSFKASTGLAPHDWQIRARLEKAKDMLLRNDQPLTAIAADTGFADHAHFSRVFRRHVGITPSRWRVIHRS</sequence>
<dbReference type="SUPFAM" id="SSF46689">
    <property type="entry name" value="Homeodomain-like"/>
    <property type="match status" value="2"/>
</dbReference>
<keyword evidence="3" id="KW-0804">Transcription</keyword>
<dbReference type="GO" id="GO:0043565">
    <property type="term" value="F:sequence-specific DNA binding"/>
    <property type="evidence" value="ECO:0007669"/>
    <property type="project" value="InterPro"/>
</dbReference>
<dbReference type="Pfam" id="PF12833">
    <property type="entry name" value="HTH_18"/>
    <property type="match status" value="1"/>
</dbReference>
<organism evidence="5 6">
    <name type="scientific">Neorhizobium lilium</name>
    <dbReference type="NCBI Taxonomy" id="2503024"/>
    <lineage>
        <taxon>Bacteria</taxon>
        <taxon>Pseudomonadati</taxon>
        <taxon>Pseudomonadota</taxon>
        <taxon>Alphaproteobacteria</taxon>
        <taxon>Hyphomicrobiales</taxon>
        <taxon>Rhizobiaceae</taxon>
        <taxon>Rhizobium/Agrobacterium group</taxon>
        <taxon>Neorhizobium</taxon>
    </lineage>
</organism>